<reference evidence="6" key="1">
    <citation type="submission" date="2023-03" db="EMBL/GenBank/DDBJ databases">
        <title>Andean soil-derived lignocellulolytic bacterial consortium as a source of novel taxa and putative plastic-active enzymes.</title>
        <authorList>
            <person name="Diaz-Garcia L."/>
            <person name="Chuvochina M."/>
            <person name="Feuerriegel G."/>
            <person name="Bunk B."/>
            <person name="Sproer C."/>
            <person name="Streit W.R."/>
            <person name="Rodriguez L.M."/>
            <person name="Overmann J."/>
            <person name="Jimenez D.J."/>
        </authorList>
    </citation>
    <scope>NUCLEOTIDE SEQUENCE</scope>
    <source>
        <strain evidence="6">MAG 3858</strain>
    </source>
</reference>
<feature type="binding site" evidence="2">
    <location>
        <position position="110"/>
    </location>
    <ligand>
        <name>Fe cation</name>
        <dbReference type="ChEBI" id="CHEBI:24875"/>
    </ligand>
</feature>
<feature type="binding site" evidence="2">
    <location>
        <position position="108"/>
    </location>
    <ligand>
        <name>Fe cation</name>
        <dbReference type="ChEBI" id="CHEBI:24875"/>
    </ligand>
</feature>
<dbReference type="CDD" id="cd02247">
    <property type="entry name" value="cupin_pirin_C"/>
    <property type="match status" value="1"/>
</dbReference>
<accession>A0AAJ6B8J2</accession>
<feature type="binding site" evidence="2">
    <location>
        <position position="64"/>
    </location>
    <ligand>
        <name>Fe cation</name>
        <dbReference type="ChEBI" id="CHEBI:24875"/>
    </ligand>
</feature>
<feature type="domain" description="Pirin C-terminal" evidence="5">
    <location>
        <begin position="186"/>
        <end position="286"/>
    </location>
</feature>
<gene>
    <name evidence="6" type="ORF">P0Y49_07310</name>
</gene>
<dbReference type="GO" id="GO:0046872">
    <property type="term" value="F:metal ion binding"/>
    <property type="evidence" value="ECO:0007669"/>
    <property type="project" value="UniProtKB-KW"/>
</dbReference>
<evidence type="ECO:0000313" key="6">
    <source>
        <dbReference type="EMBL" id="WEK20944.1"/>
    </source>
</evidence>
<dbReference type="InterPro" id="IPR003829">
    <property type="entry name" value="Pirin_N_dom"/>
</dbReference>
<dbReference type="Pfam" id="PF05726">
    <property type="entry name" value="Pirin_C"/>
    <property type="match status" value="1"/>
</dbReference>
<comment type="cofactor">
    <cofactor evidence="2">
        <name>Fe cation</name>
        <dbReference type="ChEBI" id="CHEBI:24875"/>
    </cofactor>
    <text evidence="2">Binds 1 Fe cation per subunit.</text>
</comment>
<evidence type="ECO:0000256" key="2">
    <source>
        <dbReference type="PIRSR" id="PIRSR006232-1"/>
    </source>
</evidence>
<dbReference type="InterPro" id="IPR053186">
    <property type="entry name" value="QDO-related"/>
</dbReference>
<evidence type="ECO:0000256" key="3">
    <source>
        <dbReference type="RuleBase" id="RU003457"/>
    </source>
</evidence>
<dbReference type="AlphaFoldDB" id="A0AAJ6B8J2"/>
<feature type="domain" description="Pirin N-terminal" evidence="4">
    <location>
        <begin position="34"/>
        <end position="130"/>
    </location>
</feature>
<dbReference type="PANTHER" id="PTHR43594">
    <property type="entry name" value="QUERCETIN 2,3-DIOXYGENASE"/>
    <property type="match status" value="1"/>
</dbReference>
<dbReference type="InterPro" id="IPR011051">
    <property type="entry name" value="RmlC_Cupin_sf"/>
</dbReference>
<evidence type="ECO:0000259" key="5">
    <source>
        <dbReference type="Pfam" id="PF05726"/>
    </source>
</evidence>
<feature type="binding site" evidence="2">
    <location>
        <position position="66"/>
    </location>
    <ligand>
        <name>Fe cation</name>
        <dbReference type="ChEBI" id="CHEBI:24875"/>
    </ligand>
</feature>
<dbReference type="PANTHER" id="PTHR43594:SF1">
    <property type="entry name" value="QUERCETIN 2,3-DIOXYGENASE PA2418-RELATED"/>
    <property type="match status" value="1"/>
</dbReference>
<proteinExistence type="inferred from homology"/>
<sequence>MKRLIEKIVTNSGKPHMVGDGFRVFNYIPGAGILQERISPFLLLDFNPEYDFGPSNHVRGVGVHPHKGFETVTIAYKGSVAHHDSTGSHGIINAGDVQWMTAGSGILHKEYHEEAFSKKGGPFEMVQLWVNLPKKDKSVKPHYQELTAAGMGKVELPENAGVVNVIAGNFNGVAGPAKTYSPVNLFDIKLNAGAEINTSIPTRHNTALLVVNGSVEVNGEMASEHSFVLFTNEGQEIQIKANQNSVILLLSGEPIREPIVSYGPFVMNTEAEIHQAIDDFNMGKFGALAD</sequence>
<dbReference type="CDD" id="cd02909">
    <property type="entry name" value="cupin_pirin_N"/>
    <property type="match status" value="1"/>
</dbReference>
<keyword evidence="2" id="KW-0408">Iron</keyword>
<evidence type="ECO:0000313" key="7">
    <source>
        <dbReference type="Proteomes" id="UP001214530"/>
    </source>
</evidence>
<name>A0AAJ6B8J2_9SPHI</name>
<dbReference type="EMBL" id="CP119313">
    <property type="protein sequence ID" value="WEK20944.1"/>
    <property type="molecule type" value="Genomic_DNA"/>
</dbReference>
<dbReference type="InterPro" id="IPR014710">
    <property type="entry name" value="RmlC-like_jellyroll"/>
</dbReference>
<dbReference type="Gene3D" id="2.60.120.10">
    <property type="entry name" value="Jelly Rolls"/>
    <property type="match status" value="2"/>
</dbReference>
<evidence type="ECO:0000256" key="1">
    <source>
        <dbReference type="ARBA" id="ARBA00008416"/>
    </source>
</evidence>
<protein>
    <submittedName>
        <fullName evidence="6">Pirin family protein</fullName>
    </submittedName>
</protein>
<keyword evidence="2" id="KW-0479">Metal-binding</keyword>
<organism evidence="6 7">
    <name type="scientific">Candidatus Pedobacter colombiensis</name>
    <dbReference type="NCBI Taxonomy" id="3121371"/>
    <lineage>
        <taxon>Bacteria</taxon>
        <taxon>Pseudomonadati</taxon>
        <taxon>Bacteroidota</taxon>
        <taxon>Sphingobacteriia</taxon>
        <taxon>Sphingobacteriales</taxon>
        <taxon>Sphingobacteriaceae</taxon>
        <taxon>Pedobacter</taxon>
    </lineage>
</organism>
<dbReference type="SUPFAM" id="SSF51182">
    <property type="entry name" value="RmlC-like cupins"/>
    <property type="match status" value="1"/>
</dbReference>
<dbReference type="InterPro" id="IPR008778">
    <property type="entry name" value="Pirin_C_dom"/>
</dbReference>
<evidence type="ECO:0000259" key="4">
    <source>
        <dbReference type="Pfam" id="PF02678"/>
    </source>
</evidence>
<comment type="similarity">
    <text evidence="1 3">Belongs to the pirin family.</text>
</comment>
<dbReference type="PIRSF" id="PIRSF006232">
    <property type="entry name" value="Pirin"/>
    <property type="match status" value="1"/>
</dbReference>
<dbReference type="Pfam" id="PF02678">
    <property type="entry name" value="Pirin"/>
    <property type="match status" value="1"/>
</dbReference>
<dbReference type="InterPro" id="IPR012093">
    <property type="entry name" value="Pirin"/>
</dbReference>
<dbReference type="Proteomes" id="UP001214530">
    <property type="component" value="Chromosome"/>
</dbReference>